<organism evidence="1 2">
    <name type="scientific">Streptodolium elevatio</name>
    <dbReference type="NCBI Taxonomy" id="3157996"/>
    <lineage>
        <taxon>Bacteria</taxon>
        <taxon>Bacillati</taxon>
        <taxon>Actinomycetota</taxon>
        <taxon>Actinomycetes</taxon>
        <taxon>Kitasatosporales</taxon>
        <taxon>Streptomycetaceae</taxon>
        <taxon>Streptodolium</taxon>
    </lineage>
</organism>
<name>A0ABV3DE14_9ACTN</name>
<evidence type="ECO:0000313" key="2">
    <source>
        <dbReference type="Proteomes" id="UP001551482"/>
    </source>
</evidence>
<dbReference type="RefSeq" id="WP_358352268.1">
    <property type="nucleotide sequence ID" value="NZ_JBEZFP010000020.1"/>
</dbReference>
<reference evidence="1 2" key="1">
    <citation type="submission" date="2024-06" db="EMBL/GenBank/DDBJ databases">
        <title>The Natural Products Discovery Center: Release of the First 8490 Sequenced Strains for Exploring Actinobacteria Biosynthetic Diversity.</title>
        <authorList>
            <person name="Kalkreuter E."/>
            <person name="Kautsar S.A."/>
            <person name="Yang D."/>
            <person name="Bader C.D."/>
            <person name="Teijaro C.N."/>
            <person name="Fluegel L."/>
            <person name="Davis C.M."/>
            <person name="Simpson J.R."/>
            <person name="Lauterbach L."/>
            <person name="Steele A.D."/>
            <person name="Gui C."/>
            <person name="Meng S."/>
            <person name="Li G."/>
            <person name="Viehrig K."/>
            <person name="Ye F."/>
            <person name="Su P."/>
            <person name="Kiefer A.F."/>
            <person name="Nichols A."/>
            <person name="Cepeda A.J."/>
            <person name="Yan W."/>
            <person name="Fan B."/>
            <person name="Jiang Y."/>
            <person name="Adhikari A."/>
            <person name="Zheng C.-J."/>
            <person name="Schuster L."/>
            <person name="Cowan T.M."/>
            <person name="Smanski M.J."/>
            <person name="Chevrette M.G."/>
            <person name="De Carvalho L.P.S."/>
            <person name="Shen B."/>
        </authorList>
    </citation>
    <scope>NUCLEOTIDE SEQUENCE [LARGE SCALE GENOMIC DNA]</scope>
    <source>
        <strain evidence="1 2">NPDC048946</strain>
    </source>
</reference>
<evidence type="ECO:0000313" key="1">
    <source>
        <dbReference type="EMBL" id="MEU8133979.1"/>
    </source>
</evidence>
<dbReference type="EMBL" id="JBEZFP010000020">
    <property type="protein sequence ID" value="MEU8133979.1"/>
    <property type="molecule type" value="Genomic_DNA"/>
</dbReference>
<keyword evidence="2" id="KW-1185">Reference proteome</keyword>
<proteinExistence type="predicted"/>
<dbReference type="Proteomes" id="UP001551482">
    <property type="component" value="Unassembled WGS sequence"/>
</dbReference>
<accession>A0ABV3DE14</accession>
<protein>
    <submittedName>
        <fullName evidence="1">Uncharacterized protein</fullName>
    </submittedName>
</protein>
<gene>
    <name evidence="1" type="ORF">AB0C36_10750</name>
</gene>
<comment type="caution">
    <text evidence="1">The sequence shown here is derived from an EMBL/GenBank/DDBJ whole genome shotgun (WGS) entry which is preliminary data.</text>
</comment>
<sequence length="72" mass="7931">MAATAADKLTAELGAPPPERFCELDDRDLEFLADALRHAREEQAAGLDRAAEESLKMVPAIARGPVRRILFR</sequence>